<evidence type="ECO:0000313" key="5">
    <source>
        <dbReference type="EMBL" id="GHF29264.1"/>
    </source>
</evidence>
<feature type="region of interest" description="Disordered" evidence="3">
    <location>
        <begin position="76"/>
        <end position="99"/>
    </location>
</feature>
<evidence type="ECO:0000256" key="2">
    <source>
        <dbReference type="ARBA" id="ARBA00023295"/>
    </source>
</evidence>
<protein>
    <submittedName>
        <fullName evidence="5">Ribonucleoside hydrolase</fullName>
    </submittedName>
</protein>
<dbReference type="InterPro" id="IPR001910">
    <property type="entry name" value="Inosine/uridine_hydrolase_dom"/>
</dbReference>
<dbReference type="InterPro" id="IPR036452">
    <property type="entry name" value="Ribo_hydro-like"/>
</dbReference>
<comment type="caution">
    <text evidence="5">The sequence shown here is derived from an EMBL/GenBank/DDBJ whole genome shotgun (WGS) entry which is preliminary data.</text>
</comment>
<sequence length="328" mass="34282">MVWDAAGVTRKVILDVDTGTDDAVAIMLAALHPGLDLAAVTTVNGNVPLPATTDNTLRVLDAIGRPDVPVHPGVAHPIARRGFPGQTHFKRDSDRDMHGTSLPLPAPVTAARDTSAVEFLLHTLRDTTEPVTLVPVGPLSTIATVLAADPSVRDAVDEIVIMGGAHAYGNVTPSAEFNIWADPEAAAMVFSAGFPRLTLVPLDATHQALVTRADCAKLAELGTAAGRAAADLITRRIDAYSAGHGVHAADSAPVHDAVCVAYLVRPEVITTRPVRVEVETAGALTVGRTVMDVRPNATGEPNAQVAFQARAEVLVDLLLTTFGEAGQR</sequence>
<dbReference type="Proteomes" id="UP000605897">
    <property type="component" value="Unassembled WGS sequence"/>
</dbReference>
<keyword evidence="6" id="KW-1185">Reference proteome</keyword>
<organism evidence="5 6">
    <name type="scientific">Amycolatopsis deserti</name>
    <dbReference type="NCBI Taxonomy" id="185696"/>
    <lineage>
        <taxon>Bacteria</taxon>
        <taxon>Bacillati</taxon>
        <taxon>Actinomycetota</taxon>
        <taxon>Actinomycetes</taxon>
        <taxon>Pseudonocardiales</taxon>
        <taxon>Pseudonocardiaceae</taxon>
        <taxon>Amycolatopsis</taxon>
    </lineage>
</organism>
<dbReference type="Gene3D" id="3.90.245.10">
    <property type="entry name" value="Ribonucleoside hydrolase-like"/>
    <property type="match status" value="1"/>
</dbReference>
<dbReference type="PANTHER" id="PTHR12304:SF4">
    <property type="entry name" value="URIDINE NUCLEOSIDASE"/>
    <property type="match status" value="1"/>
</dbReference>
<dbReference type="Pfam" id="PF01156">
    <property type="entry name" value="IU_nuc_hydro"/>
    <property type="match status" value="1"/>
</dbReference>
<dbReference type="PANTHER" id="PTHR12304">
    <property type="entry name" value="INOSINE-URIDINE PREFERRING NUCLEOSIDE HYDROLASE"/>
    <property type="match status" value="1"/>
</dbReference>
<evidence type="ECO:0000313" key="6">
    <source>
        <dbReference type="Proteomes" id="UP000605897"/>
    </source>
</evidence>
<dbReference type="SUPFAM" id="SSF53590">
    <property type="entry name" value="Nucleoside hydrolase"/>
    <property type="match status" value="1"/>
</dbReference>
<name>A0ABQ3JFX9_9PSEU</name>
<evidence type="ECO:0000259" key="4">
    <source>
        <dbReference type="Pfam" id="PF01156"/>
    </source>
</evidence>
<dbReference type="InterPro" id="IPR015910">
    <property type="entry name" value="I/U_nuclsd_hydro_CS"/>
</dbReference>
<gene>
    <name evidence="5" type="ORF">GCM10017786_74250</name>
</gene>
<feature type="domain" description="Inosine/uridine-preferring nucleoside hydrolase" evidence="4">
    <location>
        <begin position="12"/>
        <end position="312"/>
    </location>
</feature>
<proteinExistence type="predicted"/>
<dbReference type="PROSITE" id="PS01247">
    <property type="entry name" value="IUNH"/>
    <property type="match status" value="1"/>
</dbReference>
<accession>A0ABQ3JFX9</accession>
<keyword evidence="1 5" id="KW-0378">Hydrolase</keyword>
<feature type="compositionally biased region" description="Basic and acidic residues" evidence="3">
    <location>
        <begin position="89"/>
        <end position="98"/>
    </location>
</feature>
<dbReference type="InterPro" id="IPR023186">
    <property type="entry name" value="IUNH"/>
</dbReference>
<evidence type="ECO:0000256" key="3">
    <source>
        <dbReference type="SAM" id="MobiDB-lite"/>
    </source>
</evidence>
<evidence type="ECO:0000256" key="1">
    <source>
        <dbReference type="ARBA" id="ARBA00022801"/>
    </source>
</evidence>
<dbReference type="EMBL" id="BNAU01000013">
    <property type="protein sequence ID" value="GHF29264.1"/>
    <property type="molecule type" value="Genomic_DNA"/>
</dbReference>
<reference evidence="6" key="1">
    <citation type="journal article" date="2019" name="Int. J. Syst. Evol. Microbiol.">
        <title>The Global Catalogue of Microorganisms (GCM) 10K type strain sequencing project: providing services to taxonomists for standard genome sequencing and annotation.</title>
        <authorList>
            <consortium name="The Broad Institute Genomics Platform"/>
            <consortium name="The Broad Institute Genome Sequencing Center for Infectious Disease"/>
            <person name="Wu L."/>
            <person name="Ma J."/>
        </authorList>
    </citation>
    <scope>NUCLEOTIDE SEQUENCE [LARGE SCALE GENOMIC DNA]</scope>
    <source>
        <strain evidence="6">CGMCC 4.7677</strain>
    </source>
</reference>
<dbReference type="GO" id="GO:0016787">
    <property type="term" value="F:hydrolase activity"/>
    <property type="evidence" value="ECO:0007669"/>
    <property type="project" value="UniProtKB-KW"/>
</dbReference>
<keyword evidence="2" id="KW-0326">Glycosidase</keyword>